<gene>
    <name evidence="1" type="ORF">PAHA3_3220</name>
</gene>
<comment type="caution">
    <text evidence="1">The sequence shown here is derived from an EMBL/GenBank/DDBJ whole genome shotgun (WGS) entry which is preliminary data.</text>
</comment>
<proteinExistence type="predicted"/>
<dbReference type="EMBL" id="BCNV01000001">
    <property type="protein sequence ID" value="GAS83142.1"/>
    <property type="molecule type" value="Genomic_DNA"/>
</dbReference>
<organism evidence="1 2">
    <name type="scientific">Paenibacillus amylolyticus</name>
    <dbReference type="NCBI Taxonomy" id="1451"/>
    <lineage>
        <taxon>Bacteria</taxon>
        <taxon>Bacillati</taxon>
        <taxon>Bacillota</taxon>
        <taxon>Bacilli</taxon>
        <taxon>Bacillales</taxon>
        <taxon>Paenibacillaceae</taxon>
        <taxon>Paenibacillus</taxon>
    </lineage>
</organism>
<evidence type="ECO:0000313" key="2">
    <source>
        <dbReference type="Proteomes" id="UP000069697"/>
    </source>
</evidence>
<sequence length="39" mass="4565">MERLEATGSDIYRTDQMGEVQMRVKDGKIDVRYKLFGVE</sequence>
<reference evidence="2" key="2">
    <citation type="submission" date="2016-01" db="EMBL/GenBank/DDBJ databases">
        <title>Draft Genome Sequence of Paenibacillus amylolyticus Heshi-A3 that Was Isolated from Fermented Rice Bran with Aging Salted Mackerel, Which Was Named Heshiko as Traditional Fermented Seafood in Japan.</title>
        <authorList>
            <person name="Akuzawa S."/>
            <person name="Nakagawa J."/>
            <person name="Kanekatsu T."/>
            <person name="Kubota E."/>
            <person name="Ohtake R."/>
            <person name="Suzuki T."/>
            <person name="Kanesaki Y."/>
        </authorList>
    </citation>
    <scope>NUCLEOTIDE SEQUENCE [LARGE SCALE GENOMIC DNA]</scope>
    <source>
        <strain evidence="2">Heshi-A3</strain>
    </source>
</reference>
<dbReference type="Proteomes" id="UP000069697">
    <property type="component" value="Unassembled WGS sequence"/>
</dbReference>
<reference evidence="1 2" key="1">
    <citation type="journal article" date="2016" name="Genome Announc.">
        <title>Draft Genome Sequence of Paenibacillus amylolyticus Heshi-A3, Isolated from Fermented Rice Bran in a Japanese Fermented Seafood Dish.</title>
        <authorList>
            <person name="Akuzawa S."/>
            <person name="Nagaoka J."/>
            <person name="Kanekatsu M."/>
            <person name="Kubota E."/>
            <person name="Ohtake R."/>
            <person name="Suzuki T."/>
            <person name="Kanesaki Y."/>
        </authorList>
    </citation>
    <scope>NUCLEOTIDE SEQUENCE [LARGE SCALE GENOMIC DNA]</scope>
    <source>
        <strain evidence="1 2">Heshi-A3</strain>
    </source>
</reference>
<accession>A0A100VNJ5</accession>
<protein>
    <submittedName>
        <fullName evidence="1">DNA internalization-related competence protein ComEC/Rec2</fullName>
    </submittedName>
</protein>
<dbReference type="AlphaFoldDB" id="A0A100VNJ5"/>
<name>A0A100VNJ5_PAEAM</name>
<evidence type="ECO:0000313" key="1">
    <source>
        <dbReference type="EMBL" id="GAS83142.1"/>
    </source>
</evidence>